<dbReference type="EMBL" id="KZ819288">
    <property type="protein sequence ID" value="PWN99370.1"/>
    <property type="molecule type" value="Genomic_DNA"/>
</dbReference>
<dbReference type="AlphaFoldDB" id="A0A316ZCE3"/>
<dbReference type="GeneID" id="37269450"/>
<protein>
    <submittedName>
        <fullName evidence="2">Uncharacterized protein</fullName>
    </submittedName>
</protein>
<dbReference type="RefSeq" id="XP_025599649.1">
    <property type="nucleotide sequence ID" value="XM_025741906.1"/>
</dbReference>
<proteinExistence type="predicted"/>
<gene>
    <name evidence="2" type="ORF">FA09DRAFT_328769</name>
</gene>
<evidence type="ECO:0000256" key="1">
    <source>
        <dbReference type="SAM" id="MobiDB-lite"/>
    </source>
</evidence>
<feature type="compositionally biased region" description="Polar residues" evidence="1">
    <location>
        <begin position="85"/>
        <end position="94"/>
    </location>
</feature>
<reference evidence="2 3" key="1">
    <citation type="journal article" date="2018" name="Mol. Biol. Evol.">
        <title>Broad Genomic Sampling Reveals a Smut Pathogenic Ancestry of the Fungal Clade Ustilaginomycotina.</title>
        <authorList>
            <person name="Kijpornyongpan T."/>
            <person name="Mondo S.J."/>
            <person name="Barry K."/>
            <person name="Sandor L."/>
            <person name="Lee J."/>
            <person name="Lipzen A."/>
            <person name="Pangilinan J."/>
            <person name="LaButti K."/>
            <person name="Hainaut M."/>
            <person name="Henrissat B."/>
            <person name="Grigoriev I.V."/>
            <person name="Spatafora J.W."/>
            <person name="Aime M.C."/>
        </authorList>
    </citation>
    <scope>NUCLEOTIDE SEQUENCE [LARGE SCALE GENOMIC DNA]</scope>
    <source>
        <strain evidence="2 3">MCA 4186</strain>
    </source>
</reference>
<evidence type="ECO:0000313" key="2">
    <source>
        <dbReference type="EMBL" id="PWN99370.1"/>
    </source>
</evidence>
<dbReference type="Proteomes" id="UP000245946">
    <property type="component" value="Unassembled WGS sequence"/>
</dbReference>
<organism evidence="2 3">
    <name type="scientific">Tilletiopsis washingtonensis</name>
    <dbReference type="NCBI Taxonomy" id="58919"/>
    <lineage>
        <taxon>Eukaryota</taxon>
        <taxon>Fungi</taxon>
        <taxon>Dikarya</taxon>
        <taxon>Basidiomycota</taxon>
        <taxon>Ustilaginomycotina</taxon>
        <taxon>Exobasidiomycetes</taxon>
        <taxon>Entylomatales</taxon>
        <taxon>Entylomatales incertae sedis</taxon>
        <taxon>Tilletiopsis</taxon>
    </lineage>
</organism>
<feature type="region of interest" description="Disordered" evidence="1">
    <location>
        <begin position="83"/>
        <end position="142"/>
    </location>
</feature>
<evidence type="ECO:0000313" key="3">
    <source>
        <dbReference type="Proteomes" id="UP000245946"/>
    </source>
</evidence>
<keyword evidence="3" id="KW-1185">Reference proteome</keyword>
<sequence length="142" mass="14494">MLELHVPVTPLLGQGCVHRCVCPSCSCLEVRARATVRAKPERRTGASGAAQLRTASRTNGVGDGAGAAAAACIALAGLRTGCQRRCSSGTTPAAQSGARLRSCGAPDRTGEPARSRRSVLQPPTRTATCRPSPLAPAGHRLG</sequence>
<accession>A0A316ZCE3</accession>
<name>A0A316ZCE3_9BASI</name>